<evidence type="ECO:0000256" key="2">
    <source>
        <dbReference type="ARBA" id="ARBA00022670"/>
    </source>
</evidence>
<keyword evidence="4" id="KW-0720">Serine protease</keyword>
<dbReference type="Proteomes" id="UP000230709">
    <property type="component" value="Chromosome"/>
</dbReference>
<keyword evidence="2" id="KW-0645">Protease</keyword>
<dbReference type="InterPro" id="IPR029045">
    <property type="entry name" value="ClpP/crotonase-like_dom_sf"/>
</dbReference>
<dbReference type="GO" id="GO:0006508">
    <property type="term" value="P:proteolysis"/>
    <property type="evidence" value="ECO:0007669"/>
    <property type="project" value="UniProtKB-KW"/>
</dbReference>
<sequence length="439" mass="46229">MTIVARVAHKLIFNQAQLIDEFAAETLVSGLAQRFDVDPPADFDASRFVGRRAETRLSNGDLEEAYRIEDGIALVNVFGELVTRGAWLNAWSGLTSYEGFEAIMRAAAVDSRVRGIILDMNTPGGQGAGAMEAGKLVRAIADRKPVVAFVNAQAASAGYAIASGATRIISIPSGSVGSIGVVWMHVDRSAEHEKAGRKVTVLTEGAYKADGHPFAALDDGARGRIQSQMRELYDDFVRTVADHRDLPERAVRDTQARVYRGDRAVENGLADAVGTLDDAFAFFSQGRESGRFSLIGGTMSDSSKGPAGPAAGETVAKADHEAALAAARTEAHAAGVQAERARIGAILGHENAKGRESLAQHFAFKTAMPADSAIEALAAAAPAAAAAAKTHRLDNLAPNPKVDADLEPISPAQAAAEGWESVVKQLNAEQSRGASRGRH</sequence>
<dbReference type="PANTHER" id="PTHR33209">
    <property type="entry name" value="PROTEASE 4"/>
    <property type="match status" value="1"/>
</dbReference>
<dbReference type="InterPro" id="IPR002142">
    <property type="entry name" value="Peptidase_S49"/>
</dbReference>
<dbReference type="SUPFAM" id="SSF52096">
    <property type="entry name" value="ClpP/crotonase"/>
    <property type="match status" value="1"/>
</dbReference>
<protein>
    <submittedName>
        <fullName evidence="6">Peptidase S49</fullName>
    </submittedName>
</protein>
<evidence type="ECO:0000313" key="7">
    <source>
        <dbReference type="Proteomes" id="UP000230709"/>
    </source>
</evidence>
<reference evidence="7" key="1">
    <citation type="submission" date="2017-10" db="EMBL/GenBank/DDBJ databases">
        <title>Completed PacBio SMRT sequence of Methylosinus trichosporium OB3b reveals presence of a third large plasmid.</title>
        <authorList>
            <person name="Charles T.C."/>
            <person name="Lynch M.D.J."/>
            <person name="Heil J.R."/>
            <person name="Cheng J."/>
        </authorList>
    </citation>
    <scope>NUCLEOTIDE SEQUENCE [LARGE SCALE GENOMIC DNA]</scope>
    <source>
        <strain evidence="7">OB3b</strain>
    </source>
</reference>
<gene>
    <name evidence="6" type="ORF">CQW49_07820</name>
</gene>
<keyword evidence="3" id="KW-0378">Hydrolase</keyword>
<dbReference type="EMBL" id="CP023737">
    <property type="protein sequence ID" value="ATQ67811.1"/>
    <property type="molecule type" value="Genomic_DNA"/>
</dbReference>
<dbReference type="Gene3D" id="6.20.330.10">
    <property type="match status" value="1"/>
</dbReference>
<evidence type="ECO:0000313" key="6">
    <source>
        <dbReference type="EMBL" id="ATQ67811.1"/>
    </source>
</evidence>
<evidence type="ECO:0000256" key="1">
    <source>
        <dbReference type="ARBA" id="ARBA00008683"/>
    </source>
</evidence>
<dbReference type="STRING" id="595536.GCA_000178815_03587"/>
<evidence type="ECO:0000259" key="5">
    <source>
        <dbReference type="Pfam" id="PF01343"/>
    </source>
</evidence>
<proteinExistence type="inferred from homology"/>
<comment type="similarity">
    <text evidence="1">Belongs to the peptidase S49 family.</text>
</comment>
<dbReference type="RefSeq" id="WP_003611080.1">
    <property type="nucleotide sequence ID" value="NZ_ADVE02000001.1"/>
</dbReference>
<dbReference type="InterPro" id="IPR033855">
    <property type="entry name" value="Protein_C"/>
</dbReference>
<evidence type="ECO:0000256" key="3">
    <source>
        <dbReference type="ARBA" id="ARBA00022801"/>
    </source>
</evidence>
<dbReference type="KEGG" id="mtw:CQW49_07820"/>
<dbReference type="CDD" id="cd07022">
    <property type="entry name" value="S49_Sppa_36K_type"/>
    <property type="match status" value="1"/>
</dbReference>
<keyword evidence="7" id="KW-1185">Reference proteome</keyword>
<accession>A0A2D2CYJ2</accession>
<dbReference type="PANTHER" id="PTHR33209:SF1">
    <property type="entry name" value="PEPTIDASE S49 DOMAIN-CONTAINING PROTEIN"/>
    <property type="match status" value="1"/>
</dbReference>
<dbReference type="GO" id="GO:0008236">
    <property type="term" value="F:serine-type peptidase activity"/>
    <property type="evidence" value="ECO:0007669"/>
    <property type="project" value="UniProtKB-KW"/>
</dbReference>
<feature type="domain" description="Peptidase S49" evidence="5">
    <location>
        <begin position="141"/>
        <end position="283"/>
    </location>
</feature>
<evidence type="ECO:0000256" key="4">
    <source>
        <dbReference type="ARBA" id="ARBA00022825"/>
    </source>
</evidence>
<dbReference type="Gene3D" id="3.90.226.10">
    <property type="entry name" value="2-enoyl-CoA Hydratase, Chain A, domain 1"/>
    <property type="match status" value="1"/>
</dbReference>
<dbReference type="Pfam" id="PF01343">
    <property type="entry name" value="Peptidase_S49"/>
    <property type="match status" value="1"/>
</dbReference>
<name>A0A2D2CYJ2_METT3</name>
<organism evidence="6 7">
    <name type="scientific">Methylosinus trichosporium (strain ATCC 35070 / NCIMB 11131 / UNIQEM 75 / OB3b)</name>
    <dbReference type="NCBI Taxonomy" id="595536"/>
    <lineage>
        <taxon>Bacteria</taxon>
        <taxon>Pseudomonadati</taxon>
        <taxon>Pseudomonadota</taxon>
        <taxon>Alphaproteobacteria</taxon>
        <taxon>Hyphomicrobiales</taxon>
        <taxon>Methylocystaceae</taxon>
        <taxon>Methylosinus</taxon>
    </lineage>
</organism>
<dbReference type="AlphaFoldDB" id="A0A2D2CYJ2"/>